<dbReference type="Pfam" id="PF08704">
    <property type="entry name" value="GCD14"/>
    <property type="match status" value="1"/>
</dbReference>
<dbReference type="AlphaFoldDB" id="A0AAN6WVS7"/>
<dbReference type="Proteomes" id="UP001302126">
    <property type="component" value="Unassembled WGS sequence"/>
</dbReference>
<evidence type="ECO:0000256" key="1">
    <source>
        <dbReference type="ARBA" id="ARBA00004123"/>
    </source>
</evidence>
<accession>A0AAN6WVS7</accession>
<evidence type="ECO:0000256" key="11">
    <source>
        <dbReference type="ARBA" id="ARBA00063447"/>
    </source>
</evidence>
<keyword evidence="8" id="KW-0539">Nucleus</keyword>
<evidence type="ECO:0000256" key="7">
    <source>
        <dbReference type="ARBA" id="ARBA00022694"/>
    </source>
</evidence>
<dbReference type="EC" id="2.1.1.220" evidence="2"/>
<keyword evidence="7" id="KW-0819">tRNA processing</keyword>
<feature type="region of interest" description="Disordered" evidence="14">
    <location>
        <begin position="1"/>
        <end position="21"/>
    </location>
</feature>
<dbReference type="GO" id="GO:0005634">
    <property type="term" value="C:nucleus"/>
    <property type="evidence" value="ECO:0007669"/>
    <property type="project" value="UniProtKB-SubCell"/>
</dbReference>
<dbReference type="InterPro" id="IPR049470">
    <property type="entry name" value="TRM61_C"/>
</dbReference>
<feature type="compositionally biased region" description="Acidic residues" evidence="14">
    <location>
        <begin position="399"/>
        <end position="413"/>
    </location>
</feature>
<gene>
    <name evidence="16" type="ORF">QBC35DRAFT_496983</name>
</gene>
<dbReference type="GO" id="GO:0160107">
    <property type="term" value="F:tRNA (adenine(58)-N1)-methyltransferase activity"/>
    <property type="evidence" value="ECO:0007669"/>
    <property type="project" value="UniProtKB-EC"/>
</dbReference>
<evidence type="ECO:0000256" key="9">
    <source>
        <dbReference type="ARBA" id="ARBA00033309"/>
    </source>
</evidence>
<evidence type="ECO:0000313" key="17">
    <source>
        <dbReference type="Proteomes" id="UP001302126"/>
    </source>
</evidence>
<keyword evidence="4 16" id="KW-0489">Methyltransferase</keyword>
<keyword evidence="5" id="KW-0808">Transferase</keyword>
<keyword evidence="6" id="KW-0949">S-adenosyl-L-methionine</keyword>
<dbReference type="PROSITE" id="PS51620">
    <property type="entry name" value="SAM_TRM61"/>
    <property type="match status" value="1"/>
</dbReference>
<dbReference type="EMBL" id="MU864391">
    <property type="protein sequence ID" value="KAK4188225.1"/>
    <property type="molecule type" value="Genomic_DNA"/>
</dbReference>
<dbReference type="GO" id="GO:0030488">
    <property type="term" value="P:tRNA methylation"/>
    <property type="evidence" value="ECO:0007669"/>
    <property type="project" value="InterPro"/>
</dbReference>
<dbReference type="SUPFAM" id="SSF53335">
    <property type="entry name" value="S-adenosyl-L-methionine-dependent methyltransferases"/>
    <property type="match status" value="1"/>
</dbReference>
<comment type="subunit">
    <text evidence="11">Heterotetramer; composed of two copies of TRM6 and two copies of TRM61.</text>
</comment>
<evidence type="ECO:0000256" key="13">
    <source>
        <dbReference type="ARBA" id="ARBA00077998"/>
    </source>
</evidence>
<evidence type="ECO:0000256" key="6">
    <source>
        <dbReference type="ARBA" id="ARBA00022691"/>
    </source>
</evidence>
<feature type="region of interest" description="Disordered" evidence="14">
    <location>
        <begin position="69"/>
        <end position="123"/>
    </location>
</feature>
<comment type="function">
    <text evidence="10">Catalytic subunit of tRNA (adenine-N(1)-)-methyltransferase, which catalyzes the formation of N(1)-methyladenine at position 58 (m1A58) in initiator methionyl-tRNA.</text>
</comment>
<evidence type="ECO:0000256" key="5">
    <source>
        <dbReference type="ARBA" id="ARBA00022679"/>
    </source>
</evidence>
<evidence type="ECO:0000256" key="12">
    <source>
        <dbReference type="ARBA" id="ARBA00067592"/>
    </source>
</evidence>
<evidence type="ECO:0000256" key="14">
    <source>
        <dbReference type="SAM" id="MobiDB-lite"/>
    </source>
</evidence>
<feature type="compositionally biased region" description="Basic and acidic residues" evidence="14">
    <location>
        <begin position="516"/>
        <end position="526"/>
    </location>
</feature>
<proteinExistence type="predicted"/>
<feature type="region of interest" description="Disordered" evidence="14">
    <location>
        <begin position="390"/>
        <end position="463"/>
    </location>
</feature>
<sequence length="551" mass="60804">MEPLTEDTLPQVSPFLDPGNGTKVNSLAILQLSRDNLLPVYLQPPTQGHDGYAEGAVVNTRYGSFPHSTMTNIPWGSQIRASKVDTGSRGRNNKRKRAKGDEAGKEDSTPAITAEEEKPQTNDGEIAAAAVREAVADSSGFIHILPPTPEVWTSSLPHRTQVVYTPDYSYVLHRIRARPGSVLIEAGAGSGSFTHASVRAVYNGYPSSETAPPSQQTKKKGKVYSFEFHEQRFRKMKQELTDHHLDGLVHLTHRDVCEGGFLTDDGASPGADAVFLDLPAPWDALPHLSRRNPKNPADETWVSPLNPNKSVHLCTFSPCIEQVTKTVSAMRRLGWVDIDMVEIANRKYHASRERVGLNLSTDRGVNVSARDVDEALARLTEIETRFKEHAENVARQMSDDEDESMVLDAEEYDQSGIGPREGVKEERRARKQRLLKEAAGLSQNEAAATTATSPSTTPSWMEGRLITRGEPEIKTHTSYLVFAILPREWTEEDEAAAAAKYPVVGPQRVVGVVDKAARKQERREQLQKLSGNRKARRKERDEQLAGAGAAV</sequence>
<dbReference type="PANTHER" id="PTHR12133">
    <property type="entry name" value="TRNA (ADENINE(58)-N(1))-METHYLTRANSFERASE"/>
    <property type="match status" value="1"/>
</dbReference>
<evidence type="ECO:0000256" key="3">
    <source>
        <dbReference type="ARBA" id="ARBA00015963"/>
    </source>
</evidence>
<name>A0AAN6WVS7_9PEZI</name>
<keyword evidence="17" id="KW-1185">Reference proteome</keyword>
<feature type="domain" description="tRNA (adenine(58)-N(1))-methyltransferase catalytic subunit TRM61 C-terminal" evidence="15">
    <location>
        <begin position="140"/>
        <end position="484"/>
    </location>
</feature>
<dbReference type="PANTHER" id="PTHR12133:SF2">
    <property type="entry name" value="TRNA (ADENINE(58)-N(1))-METHYLTRANSFERASE CATALYTIC SUBUNIT TRMT61A"/>
    <property type="match status" value="1"/>
</dbReference>
<comment type="caution">
    <text evidence="16">The sequence shown here is derived from an EMBL/GenBank/DDBJ whole genome shotgun (WGS) entry which is preliminary data.</text>
</comment>
<dbReference type="InterPro" id="IPR014816">
    <property type="entry name" value="tRNA_MeTrfase_Gcd14"/>
</dbReference>
<feature type="compositionally biased region" description="Low complexity" evidence="14">
    <location>
        <begin position="446"/>
        <end position="459"/>
    </location>
</feature>
<protein>
    <recommendedName>
        <fullName evidence="3">tRNA (adenine(58)-N(1))-methyltransferase catalytic subunit TRM61</fullName>
        <ecNumber evidence="2">2.1.1.220</ecNumber>
    </recommendedName>
    <alternativeName>
        <fullName evidence="12">tRNA (adenine(58)-N(1))-methyltransferase catalytic subunit trm61</fullName>
    </alternativeName>
    <alternativeName>
        <fullName evidence="9 13">tRNA(m1A58)-methyltransferase subunit TRM61</fullName>
    </alternativeName>
</protein>
<comment type="subcellular location">
    <subcellularLocation>
        <location evidence="1">Nucleus</location>
    </subcellularLocation>
</comment>
<feature type="compositionally biased region" description="Basic and acidic residues" evidence="14">
    <location>
        <begin position="99"/>
        <end position="108"/>
    </location>
</feature>
<dbReference type="Gene3D" id="3.40.50.150">
    <property type="entry name" value="Vaccinia Virus protein VP39"/>
    <property type="match status" value="1"/>
</dbReference>
<dbReference type="FunFam" id="3.40.50.150:FF:000189">
    <property type="entry name" value="tRNA (adenine(58)-N(1))-methyltransferase catalytic subunit TRM61"/>
    <property type="match status" value="1"/>
</dbReference>
<evidence type="ECO:0000313" key="16">
    <source>
        <dbReference type="EMBL" id="KAK4188225.1"/>
    </source>
</evidence>
<evidence type="ECO:0000256" key="2">
    <source>
        <dbReference type="ARBA" id="ARBA00012796"/>
    </source>
</evidence>
<dbReference type="Gene3D" id="3.10.330.20">
    <property type="match status" value="1"/>
</dbReference>
<evidence type="ECO:0000259" key="15">
    <source>
        <dbReference type="Pfam" id="PF08704"/>
    </source>
</evidence>
<reference evidence="16" key="2">
    <citation type="submission" date="2023-05" db="EMBL/GenBank/DDBJ databases">
        <authorList>
            <consortium name="Lawrence Berkeley National Laboratory"/>
            <person name="Steindorff A."/>
            <person name="Hensen N."/>
            <person name="Bonometti L."/>
            <person name="Westerberg I."/>
            <person name="Brannstrom I.O."/>
            <person name="Guillou S."/>
            <person name="Cros-Aarteil S."/>
            <person name="Calhoun S."/>
            <person name="Haridas S."/>
            <person name="Kuo A."/>
            <person name="Mondo S."/>
            <person name="Pangilinan J."/>
            <person name="Riley R."/>
            <person name="Labutti K."/>
            <person name="Andreopoulos B."/>
            <person name="Lipzen A."/>
            <person name="Chen C."/>
            <person name="Yanf M."/>
            <person name="Daum C."/>
            <person name="Ng V."/>
            <person name="Clum A."/>
            <person name="Ohm R."/>
            <person name="Martin F."/>
            <person name="Silar P."/>
            <person name="Natvig D."/>
            <person name="Lalanne C."/>
            <person name="Gautier V."/>
            <person name="Ament-Velasquez S.L."/>
            <person name="Kruys A."/>
            <person name="Hutchinson M.I."/>
            <person name="Powell A.J."/>
            <person name="Barry K."/>
            <person name="Miller A.N."/>
            <person name="Grigoriev I.V."/>
            <person name="Debuchy R."/>
            <person name="Gladieux P."/>
            <person name="Thoren M.H."/>
            <person name="Johannesson H."/>
        </authorList>
    </citation>
    <scope>NUCLEOTIDE SEQUENCE</scope>
    <source>
        <strain evidence="16">PSN309</strain>
    </source>
</reference>
<evidence type="ECO:0000256" key="10">
    <source>
        <dbReference type="ARBA" id="ARBA00054081"/>
    </source>
</evidence>
<evidence type="ECO:0000256" key="8">
    <source>
        <dbReference type="ARBA" id="ARBA00023242"/>
    </source>
</evidence>
<dbReference type="InterPro" id="IPR029063">
    <property type="entry name" value="SAM-dependent_MTases_sf"/>
</dbReference>
<evidence type="ECO:0000256" key="4">
    <source>
        <dbReference type="ARBA" id="ARBA00022603"/>
    </source>
</evidence>
<dbReference type="GO" id="GO:0031515">
    <property type="term" value="C:tRNA (m1A) methyltransferase complex"/>
    <property type="evidence" value="ECO:0007669"/>
    <property type="project" value="InterPro"/>
</dbReference>
<reference evidence="16" key="1">
    <citation type="journal article" date="2023" name="Mol. Phylogenet. Evol.">
        <title>Genome-scale phylogeny and comparative genomics of the fungal order Sordariales.</title>
        <authorList>
            <person name="Hensen N."/>
            <person name="Bonometti L."/>
            <person name="Westerberg I."/>
            <person name="Brannstrom I.O."/>
            <person name="Guillou S."/>
            <person name="Cros-Aarteil S."/>
            <person name="Calhoun S."/>
            <person name="Haridas S."/>
            <person name="Kuo A."/>
            <person name="Mondo S."/>
            <person name="Pangilinan J."/>
            <person name="Riley R."/>
            <person name="LaButti K."/>
            <person name="Andreopoulos B."/>
            <person name="Lipzen A."/>
            <person name="Chen C."/>
            <person name="Yan M."/>
            <person name="Daum C."/>
            <person name="Ng V."/>
            <person name="Clum A."/>
            <person name="Steindorff A."/>
            <person name="Ohm R.A."/>
            <person name="Martin F."/>
            <person name="Silar P."/>
            <person name="Natvig D.O."/>
            <person name="Lalanne C."/>
            <person name="Gautier V."/>
            <person name="Ament-Velasquez S.L."/>
            <person name="Kruys A."/>
            <person name="Hutchinson M.I."/>
            <person name="Powell A.J."/>
            <person name="Barry K."/>
            <person name="Miller A.N."/>
            <person name="Grigoriev I.V."/>
            <person name="Debuchy R."/>
            <person name="Gladieux P."/>
            <person name="Hiltunen Thoren M."/>
            <person name="Johannesson H."/>
        </authorList>
    </citation>
    <scope>NUCLEOTIDE SEQUENCE</scope>
    <source>
        <strain evidence="16">PSN309</strain>
    </source>
</reference>
<feature type="region of interest" description="Disordered" evidence="14">
    <location>
        <begin position="516"/>
        <end position="551"/>
    </location>
</feature>
<organism evidence="16 17">
    <name type="scientific">Podospora australis</name>
    <dbReference type="NCBI Taxonomy" id="1536484"/>
    <lineage>
        <taxon>Eukaryota</taxon>
        <taxon>Fungi</taxon>
        <taxon>Dikarya</taxon>
        <taxon>Ascomycota</taxon>
        <taxon>Pezizomycotina</taxon>
        <taxon>Sordariomycetes</taxon>
        <taxon>Sordariomycetidae</taxon>
        <taxon>Sordariales</taxon>
        <taxon>Podosporaceae</taxon>
        <taxon>Podospora</taxon>
    </lineage>
</organism>